<evidence type="ECO:0000313" key="3">
    <source>
        <dbReference type="EMBL" id="KFG27229.1"/>
    </source>
</evidence>
<dbReference type="RefSeq" id="XP_052905784.1">
    <property type="nucleotide sequence ID" value="XM_053047959.1"/>
</dbReference>
<reference evidence="3 4" key="1">
    <citation type="journal article" date="2014" name="Genome Announc.">
        <title>Genome Sequence of the Microsporidian Species Nematocida sp1 Strain ERTm6 (ATCC PRA-372).</title>
        <authorList>
            <person name="Bakowski M.A."/>
            <person name="Priest M."/>
            <person name="Young S."/>
            <person name="Cuomo C.A."/>
            <person name="Troemel E.R."/>
        </authorList>
    </citation>
    <scope>NUCLEOTIDE SEQUENCE [LARGE SCALE GENOMIC DNA]</scope>
    <source>
        <strain evidence="3 4">ERTm6</strain>
    </source>
</reference>
<dbReference type="HOGENOM" id="CLU_487525_0_0_1"/>
<dbReference type="AlphaFoldDB" id="A0A086J511"/>
<dbReference type="GeneID" id="77675279"/>
<feature type="transmembrane region" description="Helical" evidence="2">
    <location>
        <begin position="12"/>
        <end position="38"/>
    </location>
</feature>
<feature type="region of interest" description="Disordered" evidence="1">
    <location>
        <begin position="42"/>
        <end position="62"/>
    </location>
</feature>
<keyword evidence="2" id="KW-1133">Transmembrane helix</keyword>
<comment type="caution">
    <text evidence="3">The sequence shown here is derived from an EMBL/GenBank/DDBJ whole genome shotgun (WGS) entry which is preliminary data.</text>
</comment>
<evidence type="ECO:0000256" key="1">
    <source>
        <dbReference type="SAM" id="MobiDB-lite"/>
    </source>
</evidence>
<dbReference type="EMBL" id="AKIJ01000001">
    <property type="protein sequence ID" value="KFG27229.1"/>
    <property type="molecule type" value="Genomic_DNA"/>
</dbReference>
<evidence type="ECO:0000313" key="4">
    <source>
        <dbReference type="Proteomes" id="UP000054524"/>
    </source>
</evidence>
<sequence length="573" mass="66139">MAYSKEERKKRIRNLIIIGVVIGAVTSVLTGAYVMGYIGNDKGKSKKEKVSEKKRTTTMQMADQREPQTLESLLIWTAYRAGNNSFLARPKLNLDVHDKITVDSEIETVTHISKMESAIETLLGEYKKYADKNPKKRLPIVIHNVIKKNYHLRYILSIQRDPMEALKTLNLLDKNNKCSENSIKNALNWLLKGHEEGTISKFKEVLEMDMDKCPIENDIYKMVEVLLKVVVSSPFVATRRRGLKNKQSLIFILREILSDMKNLKSYISLKNQSKGIISMARGNTTESIKKQIEKIEMYRQRLLNNHMTEEEITLASMVSLVGHVQRAANIDNESYFIDLVQNIKAVKKMKAFNTLSNKSEKTGESGEEYVKFFIEFIKNYIAMHSTKKSAGIFTKYLEQHAEDIDRYVNPAKAGTNPEIKSLGTLLNISTKKIQEIEEISNFTDRLITLICLETDYMMGKNRDRYILYEILNCYRELMATEVKYIKEEDRIAKRLMNSSMMKNFMNVEKVQNQKLYAANKEGVWCIFPENFKKDSDDISTISRALEHQAANLSMSMLIFDVLDKKTKEPEKNE</sequence>
<evidence type="ECO:0000256" key="2">
    <source>
        <dbReference type="SAM" id="Phobius"/>
    </source>
</evidence>
<keyword evidence="4" id="KW-1185">Reference proteome</keyword>
<accession>A0A086J511</accession>
<evidence type="ECO:0008006" key="5">
    <source>
        <dbReference type="Google" id="ProtNLM"/>
    </source>
</evidence>
<keyword evidence="2" id="KW-0812">Transmembrane</keyword>
<keyword evidence="2" id="KW-0472">Membrane</keyword>
<gene>
    <name evidence="3" type="ORF">NESG_00306</name>
</gene>
<dbReference type="Proteomes" id="UP000054524">
    <property type="component" value="Unassembled WGS sequence"/>
</dbReference>
<proteinExistence type="predicted"/>
<protein>
    <recommendedName>
        <fullName evidence="5">Transmembrane protein</fullName>
    </recommendedName>
</protein>
<organism evidence="3 4">
    <name type="scientific">Nematocida ausubeli (strain ATCC PRA-371 / ERTm2)</name>
    <name type="common">Nematode killer fungus</name>
    <dbReference type="NCBI Taxonomy" id="1913371"/>
    <lineage>
        <taxon>Eukaryota</taxon>
        <taxon>Fungi</taxon>
        <taxon>Fungi incertae sedis</taxon>
        <taxon>Microsporidia</taxon>
        <taxon>Nematocida</taxon>
    </lineage>
</organism>
<name>A0A086J511_NEMA1</name>